<evidence type="ECO:0000313" key="7">
    <source>
        <dbReference type="EMBL" id="QXO93535.1"/>
    </source>
</evidence>
<keyword evidence="2" id="KW-0479">Metal-binding</keyword>
<dbReference type="NCBIfam" id="TIGR01656">
    <property type="entry name" value="Histidinol-ppas"/>
    <property type="match status" value="1"/>
</dbReference>
<comment type="subcellular location">
    <subcellularLocation>
        <location evidence="1 6">Cytoplasm</location>
    </subcellularLocation>
</comment>
<keyword evidence="3 6" id="KW-0378">Hydrolase</keyword>
<dbReference type="Pfam" id="PF13242">
    <property type="entry name" value="Hydrolase_like"/>
    <property type="match status" value="1"/>
</dbReference>
<evidence type="ECO:0000256" key="1">
    <source>
        <dbReference type="ARBA" id="ARBA00004496"/>
    </source>
</evidence>
<dbReference type="InterPro" id="IPR004446">
    <property type="entry name" value="Heptose_bisP_phosphatase"/>
</dbReference>
<dbReference type="InterPro" id="IPR006549">
    <property type="entry name" value="HAD-SF_hydro_IIIA"/>
</dbReference>
<dbReference type="PANTHER" id="PTHR42891:SF1">
    <property type="entry name" value="D-GLYCERO-BETA-D-MANNO-HEPTOSE-1,7-BISPHOSPHATE 7-PHOSPHATASE"/>
    <property type="match status" value="1"/>
</dbReference>
<evidence type="ECO:0000256" key="2">
    <source>
        <dbReference type="ARBA" id="ARBA00022723"/>
    </source>
</evidence>
<keyword evidence="4 6" id="KW-0119">Carbohydrate metabolism</keyword>
<dbReference type="CDD" id="cd07503">
    <property type="entry name" value="HAD_HisB-N"/>
    <property type="match status" value="1"/>
</dbReference>
<comment type="similarity">
    <text evidence="6">Belongs to the gmhB family.</text>
</comment>
<dbReference type="GO" id="GO:0005975">
    <property type="term" value="P:carbohydrate metabolic process"/>
    <property type="evidence" value="ECO:0007669"/>
    <property type="project" value="InterPro"/>
</dbReference>
<name>A0A8F5ZDP6_METHU</name>
<sequence length="194" mass="22303">MESAVFLDRDGTLNDLVLNQVTNEYEPPHSPEELIFLPNVIQSLCALQKAGFKLFVISNQPDYAKGKTTLQKLKDVHHALDQMLKKKGINIEEYYYCYHHPNGIIPDYSFQCECRKPSPYFIKKASKKFNIEIHNSWMIGDRDSDIECGIAAGVKTILVKYPLSVEYQKFSSPGFIVKNLKESIEIILENWNKV</sequence>
<dbReference type="Proteomes" id="UP000694228">
    <property type="component" value="Chromosome"/>
</dbReference>
<dbReference type="EC" id="3.1.3.-" evidence="6"/>
<dbReference type="EMBL" id="CP077107">
    <property type="protein sequence ID" value="QXO93535.1"/>
    <property type="molecule type" value="Genomic_DNA"/>
</dbReference>
<accession>A0A8F5ZDP6</accession>
<evidence type="ECO:0000313" key="8">
    <source>
        <dbReference type="Proteomes" id="UP000694228"/>
    </source>
</evidence>
<protein>
    <recommendedName>
        <fullName evidence="5 6">D,D-heptose 1,7-bisphosphate phosphatase</fullName>
        <ecNumber evidence="6">3.1.3.-</ecNumber>
    </recommendedName>
</protein>
<dbReference type="GO" id="GO:0016791">
    <property type="term" value="F:phosphatase activity"/>
    <property type="evidence" value="ECO:0007669"/>
    <property type="project" value="InterPro"/>
</dbReference>
<evidence type="ECO:0000256" key="5">
    <source>
        <dbReference type="ARBA" id="ARBA00031828"/>
    </source>
</evidence>
<dbReference type="AlphaFoldDB" id="A0A8F5ZDP6"/>
<evidence type="ECO:0000256" key="4">
    <source>
        <dbReference type="ARBA" id="ARBA00023277"/>
    </source>
</evidence>
<dbReference type="InterPro" id="IPR006543">
    <property type="entry name" value="Histidinol-phos"/>
</dbReference>
<dbReference type="PANTHER" id="PTHR42891">
    <property type="entry name" value="D-GLYCERO-BETA-D-MANNO-HEPTOSE-1,7-BISPHOSPHATE 7-PHOSPHATASE"/>
    <property type="match status" value="1"/>
</dbReference>
<dbReference type="PIRSF" id="PIRSF004682">
    <property type="entry name" value="GmhB"/>
    <property type="match status" value="1"/>
</dbReference>
<reference evidence="7 8" key="1">
    <citation type="submission" date="2021-06" db="EMBL/GenBank/DDBJ databases">
        <title>Complete genome sequence of the secondary alcohol utilizing methanogen Methanospirillum hungatei strain GP1.</title>
        <authorList>
            <person name="Day L.A."/>
            <person name="Costa K.C."/>
        </authorList>
    </citation>
    <scope>NUCLEOTIDE SEQUENCE [LARGE SCALE GENOMIC DNA]</scope>
    <source>
        <strain evidence="7 8">GP1</strain>
    </source>
</reference>
<dbReference type="GO" id="GO:0046872">
    <property type="term" value="F:metal ion binding"/>
    <property type="evidence" value="ECO:0007669"/>
    <property type="project" value="UniProtKB-KW"/>
</dbReference>
<dbReference type="GO" id="GO:0005737">
    <property type="term" value="C:cytoplasm"/>
    <property type="evidence" value="ECO:0007669"/>
    <property type="project" value="UniProtKB-SubCell"/>
</dbReference>
<evidence type="ECO:0000256" key="3">
    <source>
        <dbReference type="ARBA" id="ARBA00022801"/>
    </source>
</evidence>
<organism evidence="7 8">
    <name type="scientific">Methanospirillum hungatei</name>
    <dbReference type="NCBI Taxonomy" id="2203"/>
    <lineage>
        <taxon>Archaea</taxon>
        <taxon>Methanobacteriati</taxon>
        <taxon>Methanobacteriota</taxon>
        <taxon>Stenosarchaea group</taxon>
        <taxon>Methanomicrobia</taxon>
        <taxon>Methanomicrobiales</taxon>
        <taxon>Methanospirillaceae</taxon>
        <taxon>Methanospirillum</taxon>
    </lineage>
</organism>
<dbReference type="OrthoDB" id="4991at2157"/>
<proteinExistence type="inferred from homology"/>
<keyword evidence="6" id="KW-0963">Cytoplasm</keyword>
<gene>
    <name evidence="7" type="ORF">KSK55_09080</name>
</gene>
<dbReference type="NCBIfam" id="TIGR01662">
    <property type="entry name" value="HAD-SF-IIIA"/>
    <property type="match status" value="1"/>
</dbReference>
<evidence type="ECO:0000256" key="6">
    <source>
        <dbReference type="PIRNR" id="PIRNR004682"/>
    </source>
</evidence>